<feature type="transmembrane region" description="Helical" evidence="5">
    <location>
        <begin position="20"/>
        <end position="41"/>
    </location>
</feature>
<keyword evidence="4 5" id="KW-0472">Membrane</keyword>
<dbReference type="OrthoDB" id="9809206at2"/>
<evidence type="ECO:0000256" key="3">
    <source>
        <dbReference type="ARBA" id="ARBA00022989"/>
    </source>
</evidence>
<dbReference type="RefSeq" id="WP_012635472.1">
    <property type="nucleotide sequence ID" value="NC_011899.1"/>
</dbReference>
<dbReference type="GO" id="GO:0008381">
    <property type="term" value="F:mechanosensitive monoatomic ion channel activity"/>
    <property type="evidence" value="ECO:0007669"/>
    <property type="project" value="InterPro"/>
</dbReference>
<dbReference type="InterPro" id="IPR045275">
    <property type="entry name" value="MscS_archaea/bacteria_type"/>
</dbReference>
<evidence type="ECO:0000256" key="1">
    <source>
        <dbReference type="ARBA" id="ARBA00004370"/>
    </source>
</evidence>
<gene>
    <name evidence="7" type="ordered locus">Hore_05260</name>
</gene>
<evidence type="ECO:0000313" key="8">
    <source>
        <dbReference type="Proteomes" id="UP000000719"/>
    </source>
</evidence>
<proteinExistence type="predicted"/>
<dbReference type="PANTHER" id="PTHR30221">
    <property type="entry name" value="SMALL-CONDUCTANCE MECHANOSENSITIVE CHANNEL"/>
    <property type="match status" value="1"/>
</dbReference>
<dbReference type="EMBL" id="CP001098">
    <property type="protein sequence ID" value="ACL69284.1"/>
    <property type="molecule type" value="Genomic_DNA"/>
</dbReference>
<sequence>MKDIFMLLSIDFVKIYFYKLVTITFVVLFTNIIVFIIENFFNKIMKKEKLTPVYLPVIINLIKFILWILSIGIVLIILGFKELAITLGGVVAVFGFVSAQTLSSILRDLIAGVFLILDDDFNTGYRVRVNKVEGEVLTINIRKTKIKDSHNNIHIIPNRKVDNNYILISSPGNTNPD</sequence>
<evidence type="ECO:0000256" key="2">
    <source>
        <dbReference type="ARBA" id="ARBA00022692"/>
    </source>
</evidence>
<reference evidence="7 8" key="1">
    <citation type="journal article" date="2009" name="PLoS ONE">
        <title>Genome analysis of the anaerobic thermohalophilic bacterium Halothermothrix orenii.</title>
        <authorList>
            <person name="Mavromatis K."/>
            <person name="Ivanova N."/>
            <person name="Anderson I."/>
            <person name="Lykidis A."/>
            <person name="Hooper S.D."/>
            <person name="Sun H."/>
            <person name="Kunin V."/>
            <person name="Lapidus A."/>
            <person name="Hugenholtz P."/>
            <person name="Patel B."/>
            <person name="Kyrpides N.C."/>
        </authorList>
    </citation>
    <scope>NUCLEOTIDE SEQUENCE [LARGE SCALE GENOMIC DNA]</scope>
    <source>
        <strain evidence="8">H 168 / OCM 544 / DSM 9562</strain>
    </source>
</reference>
<organism evidence="7 8">
    <name type="scientific">Halothermothrix orenii (strain H 168 / OCM 544 / DSM 9562)</name>
    <dbReference type="NCBI Taxonomy" id="373903"/>
    <lineage>
        <taxon>Bacteria</taxon>
        <taxon>Bacillati</taxon>
        <taxon>Bacillota</taxon>
        <taxon>Clostridia</taxon>
        <taxon>Halanaerobiales</taxon>
        <taxon>Halothermotrichaceae</taxon>
        <taxon>Halothermothrix</taxon>
    </lineage>
</organism>
<feature type="transmembrane region" description="Helical" evidence="5">
    <location>
        <begin position="53"/>
        <end position="78"/>
    </location>
</feature>
<dbReference type="eggNOG" id="COG0668">
    <property type="taxonomic scope" value="Bacteria"/>
</dbReference>
<dbReference type="PANTHER" id="PTHR30221:SF1">
    <property type="entry name" value="SMALL-CONDUCTANCE MECHANOSENSITIVE CHANNEL"/>
    <property type="match status" value="1"/>
</dbReference>
<dbReference type="HOGENOM" id="CLU_1515886_0_0_9"/>
<dbReference type="AlphaFoldDB" id="B8D257"/>
<evidence type="ECO:0000313" key="7">
    <source>
        <dbReference type="EMBL" id="ACL69284.1"/>
    </source>
</evidence>
<dbReference type="Pfam" id="PF00924">
    <property type="entry name" value="MS_channel_2nd"/>
    <property type="match status" value="1"/>
</dbReference>
<evidence type="ECO:0000256" key="5">
    <source>
        <dbReference type="SAM" id="Phobius"/>
    </source>
</evidence>
<name>B8D257_HALOH</name>
<accession>B8D257</accession>
<dbReference type="STRING" id="373903.Hore_05260"/>
<feature type="transmembrane region" description="Helical" evidence="5">
    <location>
        <begin position="84"/>
        <end position="106"/>
    </location>
</feature>
<comment type="subcellular location">
    <subcellularLocation>
        <location evidence="1">Membrane</location>
    </subcellularLocation>
</comment>
<keyword evidence="8" id="KW-1185">Reference proteome</keyword>
<dbReference type="InterPro" id="IPR023408">
    <property type="entry name" value="MscS_beta-dom_sf"/>
</dbReference>
<dbReference type="Proteomes" id="UP000000719">
    <property type="component" value="Chromosome"/>
</dbReference>
<dbReference type="Gene3D" id="2.30.30.60">
    <property type="match status" value="1"/>
</dbReference>
<dbReference type="SUPFAM" id="SSF50182">
    <property type="entry name" value="Sm-like ribonucleoproteins"/>
    <property type="match status" value="1"/>
</dbReference>
<feature type="domain" description="Mechanosensitive ion channel MscS" evidence="6">
    <location>
        <begin position="105"/>
        <end position="162"/>
    </location>
</feature>
<dbReference type="KEGG" id="hor:Hore_05260"/>
<evidence type="ECO:0000256" key="4">
    <source>
        <dbReference type="ARBA" id="ARBA00023136"/>
    </source>
</evidence>
<dbReference type="InterPro" id="IPR006685">
    <property type="entry name" value="MscS_channel_2nd"/>
</dbReference>
<dbReference type="InterPro" id="IPR010920">
    <property type="entry name" value="LSM_dom_sf"/>
</dbReference>
<keyword evidence="3 5" id="KW-1133">Transmembrane helix</keyword>
<keyword evidence="2 5" id="KW-0812">Transmembrane</keyword>
<evidence type="ECO:0000259" key="6">
    <source>
        <dbReference type="Pfam" id="PF00924"/>
    </source>
</evidence>
<dbReference type="GO" id="GO:0016020">
    <property type="term" value="C:membrane"/>
    <property type="evidence" value="ECO:0007669"/>
    <property type="project" value="UniProtKB-SubCell"/>
</dbReference>
<dbReference type="Gene3D" id="1.10.287.1260">
    <property type="match status" value="1"/>
</dbReference>
<protein>
    <submittedName>
        <fullName evidence="7">Small-conductance mechanosensitive channel</fullName>
    </submittedName>
</protein>